<feature type="region of interest" description="Disordered" evidence="1">
    <location>
        <begin position="1"/>
        <end position="70"/>
    </location>
</feature>
<protein>
    <submittedName>
        <fullName evidence="2">Uncharacterized protein</fullName>
    </submittedName>
</protein>
<sequence>MREGGREGGREGEVGRGERGREGRKVSVEGGEGVNQCLLQSSTHTTASSGVVPSSTMAPVTPGEEYRDTS</sequence>
<dbReference type="AlphaFoldDB" id="A0A5B7GG97"/>
<reference evidence="2 3" key="1">
    <citation type="submission" date="2019-05" db="EMBL/GenBank/DDBJ databases">
        <title>Another draft genome of Portunus trituberculatus and its Hox gene families provides insights of decapod evolution.</title>
        <authorList>
            <person name="Jeong J.-H."/>
            <person name="Song I."/>
            <person name="Kim S."/>
            <person name="Choi T."/>
            <person name="Kim D."/>
            <person name="Ryu S."/>
            <person name="Kim W."/>
        </authorList>
    </citation>
    <scope>NUCLEOTIDE SEQUENCE [LARGE SCALE GENOMIC DNA]</scope>
    <source>
        <tissue evidence="2">Muscle</tissue>
    </source>
</reference>
<evidence type="ECO:0000256" key="1">
    <source>
        <dbReference type="SAM" id="MobiDB-lite"/>
    </source>
</evidence>
<name>A0A5B7GG97_PORTR</name>
<evidence type="ECO:0000313" key="2">
    <source>
        <dbReference type="EMBL" id="MPC56393.1"/>
    </source>
</evidence>
<organism evidence="2 3">
    <name type="scientific">Portunus trituberculatus</name>
    <name type="common">Swimming crab</name>
    <name type="synonym">Neptunus trituberculatus</name>
    <dbReference type="NCBI Taxonomy" id="210409"/>
    <lineage>
        <taxon>Eukaryota</taxon>
        <taxon>Metazoa</taxon>
        <taxon>Ecdysozoa</taxon>
        <taxon>Arthropoda</taxon>
        <taxon>Crustacea</taxon>
        <taxon>Multicrustacea</taxon>
        <taxon>Malacostraca</taxon>
        <taxon>Eumalacostraca</taxon>
        <taxon>Eucarida</taxon>
        <taxon>Decapoda</taxon>
        <taxon>Pleocyemata</taxon>
        <taxon>Brachyura</taxon>
        <taxon>Eubrachyura</taxon>
        <taxon>Portunoidea</taxon>
        <taxon>Portunidae</taxon>
        <taxon>Portuninae</taxon>
        <taxon>Portunus</taxon>
    </lineage>
</organism>
<proteinExistence type="predicted"/>
<feature type="compositionally biased region" description="Polar residues" evidence="1">
    <location>
        <begin position="37"/>
        <end position="58"/>
    </location>
</feature>
<keyword evidence="3" id="KW-1185">Reference proteome</keyword>
<feature type="compositionally biased region" description="Basic and acidic residues" evidence="1">
    <location>
        <begin position="1"/>
        <end position="27"/>
    </location>
</feature>
<dbReference type="EMBL" id="VSRR010013909">
    <property type="protein sequence ID" value="MPC56393.1"/>
    <property type="molecule type" value="Genomic_DNA"/>
</dbReference>
<dbReference type="Proteomes" id="UP000324222">
    <property type="component" value="Unassembled WGS sequence"/>
</dbReference>
<accession>A0A5B7GG97</accession>
<evidence type="ECO:0000313" key="3">
    <source>
        <dbReference type="Proteomes" id="UP000324222"/>
    </source>
</evidence>
<comment type="caution">
    <text evidence="2">The sequence shown here is derived from an EMBL/GenBank/DDBJ whole genome shotgun (WGS) entry which is preliminary data.</text>
</comment>
<gene>
    <name evidence="2" type="ORF">E2C01_050353</name>
</gene>